<dbReference type="PANTHER" id="PTHR42852:SF1">
    <property type="entry name" value="THIOREDOXIN-LIKE PROTEIN YNEN"/>
    <property type="match status" value="1"/>
</dbReference>
<evidence type="ECO:0000256" key="2">
    <source>
        <dbReference type="SAM" id="Phobius"/>
    </source>
</evidence>
<dbReference type="InterPro" id="IPR050553">
    <property type="entry name" value="Thioredoxin_ResA/DsbE_sf"/>
</dbReference>
<evidence type="ECO:0000313" key="4">
    <source>
        <dbReference type="EMBL" id="GGH73958.1"/>
    </source>
</evidence>
<dbReference type="AlphaFoldDB" id="A0A8J3EKR9"/>
<keyword evidence="2" id="KW-0812">Transmembrane</keyword>
<dbReference type="Proteomes" id="UP000602050">
    <property type="component" value="Unassembled WGS sequence"/>
</dbReference>
<keyword evidence="5" id="KW-1185">Reference proteome</keyword>
<dbReference type="Gene3D" id="3.40.30.10">
    <property type="entry name" value="Glutaredoxin"/>
    <property type="match status" value="1"/>
</dbReference>
<proteinExistence type="predicted"/>
<dbReference type="Pfam" id="PF00578">
    <property type="entry name" value="AhpC-TSA"/>
    <property type="match status" value="1"/>
</dbReference>
<comment type="caution">
    <text evidence="4">The sequence shown here is derived from an EMBL/GenBank/DDBJ whole genome shotgun (WGS) entry which is preliminary data.</text>
</comment>
<feature type="domain" description="Thioredoxin" evidence="3">
    <location>
        <begin position="51"/>
        <end position="191"/>
    </location>
</feature>
<dbReference type="InterPro" id="IPR036249">
    <property type="entry name" value="Thioredoxin-like_sf"/>
</dbReference>
<dbReference type="InterPro" id="IPR000866">
    <property type="entry name" value="AhpC/TSA"/>
</dbReference>
<dbReference type="PROSITE" id="PS51352">
    <property type="entry name" value="THIOREDOXIN_2"/>
    <property type="match status" value="1"/>
</dbReference>
<accession>A0A8J3EKR9</accession>
<organism evidence="4 5">
    <name type="scientific">Compostibacillus humi</name>
    <dbReference type="NCBI Taxonomy" id="1245525"/>
    <lineage>
        <taxon>Bacteria</taxon>
        <taxon>Bacillati</taxon>
        <taxon>Bacillota</taxon>
        <taxon>Bacilli</taxon>
        <taxon>Bacillales</taxon>
        <taxon>Bacillaceae</taxon>
        <taxon>Compostibacillus</taxon>
    </lineage>
</organism>
<dbReference type="RefSeq" id="WP_188391512.1">
    <property type="nucleotide sequence ID" value="NZ_BMEV01000017.1"/>
</dbReference>
<reference evidence="4" key="1">
    <citation type="journal article" date="2014" name="Int. J. Syst. Evol. Microbiol.">
        <title>Complete genome sequence of Corynebacterium casei LMG S-19264T (=DSM 44701T), isolated from a smear-ripened cheese.</title>
        <authorList>
            <consortium name="US DOE Joint Genome Institute (JGI-PGF)"/>
            <person name="Walter F."/>
            <person name="Albersmeier A."/>
            <person name="Kalinowski J."/>
            <person name="Ruckert C."/>
        </authorList>
    </citation>
    <scope>NUCLEOTIDE SEQUENCE</scope>
    <source>
        <strain evidence="4">CGMCC 1.12360</strain>
    </source>
</reference>
<dbReference type="PROSITE" id="PS00194">
    <property type="entry name" value="THIOREDOXIN_1"/>
    <property type="match status" value="1"/>
</dbReference>
<dbReference type="EMBL" id="BMEV01000017">
    <property type="protein sequence ID" value="GGH73958.1"/>
    <property type="molecule type" value="Genomic_DNA"/>
</dbReference>
<feature type="transmembrane region" description="Helical" evidence="2">
    <location>
        <begin position="5"/>
        <end position="23"/>
    </location>
</feature>
<evidence type="ECO:0000259" key="3">
    <source>
        <dbReference type="PROSITE" id="PS51352"/>
    </source>
</evidence>
<keyword evidence="2" id="KW-0472">Membrane</keyword>
<keyword evidence="1" id="KW-1015">Disulfide bond</keyword>
<reference evidence="4" key="2">
    <citation type="submission" date="2020-09" db="EMBL/GenBank/DDBJ databases">
        <authorList>
            <person name="Sun Q."/>
            <person name="Zhou Y."/>
        </authorList>
    </citation>
    <scope>NUCLEOTIDE SEQUENCE</scope>
    <source>
        <strain evidence="4">CGMCC 1.12360</strain>
    </source>
</reference>
<keyword evidence="2" id="KW-1133">Transmembrane helix</keyword>
<dbReference type="GO" id="GO:0016209">
    <property type="term" value="F:antioxidant activity"/>
    <property type="evidence" value="ECO:0007669"/>
    <property type="project" value="InterPro"/>
</dbReference>
<gene>
    <name evidence="4" type="ORF">GCM10010978_12350</name>
</gene>
<sequence length="191" mass="21590">MVKKIVAASVLIVLIGIVIYNIWEQKPQNEVADNSQTGTEGAYITTQSSMLQEGDVPPDFEMETIDGQVVKLSDLKGKKVMVNFWATWCPPCKEEMPEIQKFYDAHKDDVVILAINSTTDENSEQDVYDFIDEYGYTFPIPMDREGIARDAYNIFAYPTTIFIGTDGLVQHPVKVGPMTYEFMEEQVNALN</sequence>
<dbReference type="InterPro" id="IPR017937">
    <property type="entry name" value="Thioredoxin_CS"/>
</dbReference>
<dbReference type="SUPFAM" id="SSF52833">
    <property type="entry name" value="Thioredoxin-like"/>
    <property type="match status" value="1"/>
</dbReference>
<evidence type="ECO:0000256" key="1">
    <source>
        <dbReference type="ARBA" id="ARBA00023157"/>
    </source>
</evidence>
<dbReference type="GO" id="GO:0016491">
    <property type="term" value="F:oxidoreductase activity"/>
    <property type="evidence" value="ECO:0007669"/>
    <property type="project" value="InterPro"/>
</dbReference>
<name>A0A8J3EKR9_9BACI</name>
<dbReference type="CDD" id="cd02966">
    <property type="entry name" value="TlpA_like_family"/>
    <property type="match status" value="1"/>
</dbReference>
<evidence type="ECO:0000313" key="5">
    <source>
        <dbReference type="Proteomes" id="UP000602050"/>
    </source>
</evidence>
<dbReference type="PANTHER" id="PTHR42852">
    <property type="entry name" value="THIOL:DISULFIDE INTERCHANGE PROTEIN DSBE"/>
    <property type="match status" value="1"/>
</dbReference>
<protein>
    <submittedName>
        <fullName evidence="4">Thiol:disulfide interchange protein tlpA</fullName>
    </submittedName>
</protein>
<dbReference type="InterPro" id="IPR013766">
    <property type="entry name" value="Thioredoxin_domain"/>
</dbReference>